<dbReference type="InterPro" id="IPR019874">
    <property type="entry name" value="RF_methyltr_PrmC"/>
</dbReference>
<dbReference type="PANTHER" id="PTHR18895">
    <property type="entry name" value="HEMK METHYLTRANSFERASE"/>
    <property type="match status" value="1"/>
</dbReference>
<dbReference type="Proteomes" id="UP000654401">
    <property type="component" value="Unassembled WGS sequence"/>
</dbReference>
<evidence type="ECO:0000313" key="9">
    <source>
        <dbReference type="Proteomes" id="UP000654401"/>
    </source>
</evidence>
<accession>A0A8J6PBN8</accession>
<evidence type="ECO:0000259" key="6">
    <source>
        <dbReference type="Pfam" id="PF13847"/>
    </source>
</evidence>
<dbReference type="GO" id="GO:0003676">
    <property type="term" value="F:nucleic acid binding"/>
    <property type="evidence" value="ECO:0007669"/>
    <property type="project" value="InterPro"/>
</dbReference>
<comment type="similarity">
    <text evidence="5">Belongs to the protein N5-glutamine methyltransferase family. PrmC subfamily.</text>
</comment>
<feature type="binding site" evidence="5">
    <location>
        <position position="189"/>
    </location>
    <ligand>
        <name>S-adenosyl-L-methionine</name>
        <dbReference type="ChEBI" id="CHEBI:59789"/>
    </ligand>
</feature>
<dbReference type="Gene3D" id="1.10.8.10">
    <property type="entry name" value="DNA helicase RuvA subunit, C-terminal domain"/>
    <property type="match status" value="1"/>
</dbReference>
<feature type="binding site" evidence="5">
    <location>
        <begin position="121"/>
        <end position="125"/>
    </location>
    <ligand>
        <name>S-adenosyl-L-methionine</name>
        <dbReference type="ChEBI" id="CHEBI:59789"/>
    </ligand>
</feature>
<dbReference type="CDD" id="cd02440">
    <property type="entry name" value="AdoMet_MTases"/>
    <property type="match status" value="1"/>
</dbReference>
<dbReference type="InterPro" id="IPR050320">
    <property type="entry name" value="N5-glutamine_MTase"/>
</dbReference>
<dbReference type="HAMAP" id="MF_02126">
    <property type="entry name" value="RF_methyltr_PrmC"/>
    <property type="match status" value="1"/>
</dbReference>
<keyword evidence="1 5" id="KW-0489">Methyltransferase</keyword>
<dbReference type="AlphaFoldDB" id="A0A8J6PBN8"/>
<dbReference type="NCBIfam" id="TIGR03534">
    <property type="entry name" value="RF_mod_PrmC"/>
    <property type="match status" value="1"/>
</dbReference>
<dbReference type="SUPFAM" id="SSF53335">
    <property type="entry name" value="S-adenosyl-L-methionine-dependent methyltransferases"/>
    <property type="match status" value="1"/>
</dbReference>
<evidence type="ECO:0000256" key="3">
    <source>
        <dbReference type="ARBA" id="ARBA00022691"/>
    </source>
</evidence>
<feature type="domain" description="Methyltransferase" evidence="6">
    <location>
        <begin position="115"/>
        <end position="246"/>
    </location>
</feature>
<feature type="binding site" evidence="5">
    <location>
        <position position="172"/>
    </location>
    <ligand>
        <name>S-adenosyl-L-methionine</name>
        <dbReference type="ChEBI" id="CHEBI:59789"/>
    </ligand>
</feature>
<comment type="caution">
    <text evidence="8">The sequence shown here is derived from an EMBL/GenBank/DDBJ whole genome shotgun (WGS) entry which is preliminary data.</text>
</comment>
<keyword evidence="2 5" id="KW-0808">Transferase</keyword>
<dbReference type="InterPro" id="IPR004556">
    <property type="entry name" value="HemK-like"/>
</dbReference>
<dbReference type="InterPro" id="IPR040758">
    <property type="entry name" value="PrmC_N"/>
</dbReference>
<proteinExistence type="inferred from homology"/>
<dbReference type="Pfam" id="PF13847">
    <property type="entry name" value="Methyltransf_31"/>
    <property type="match status" value="1"/>
</dbReference>
<comment type="function">
    <text evidence="5">Methylates the class 1 translation termination release factors RF1/PrfA and RF2/PrfB on the glutamine residue of the universally conserved GGQ motif.</text>
</comment>
<evidence type="ECO:0000259" key="7">
    <source>
        <dbReference type="Pfam" id="PF17827"/>
    </source>
</evidence>
<evidence type="ECO:0000256" key="4">
    <source>
        <dbReference type="ARBA" id="ARBA00048391"/>
    </source>
</evidence>
<dbReference type="FunFam" id="3.40.50.150:FF:000053">
    <property type="entry name" value="Release factor glutamine methyltransferase"/>
    <property type="match status" value="1"/>
</dbReference>
<evidence type="ECO:0000256" key="1">
    <source>
        <dbReference type="ARBA" id="ARBA00022603"/>
    </source>
</evidence>
<evidence type="ECO:0000313" key="8">
    <source>
        <dbReference type="EMBL" id="MBC8520191.1"/>
    </source>
</evidence>
<organism evidence="8 9">
    <name type="scientific">Candidatus Thiopontia autotrophica</name>
    <dbReference type="NCBI Taxonomy" id="2841688"/>
    <lineage>
        <taxon>Bacteria</taxon>
        <taxon>Pseudomonadati</taxon>
        <taxon>Pseudomonadota</taxon>
        <taxon>Gammaproteobacteria</taxon>
        <taxon>Candidatus Thiopontia</taxon>
    </lineage>
</organism>
<evidence type="ECO:0000256" key="5">
    <source>
        <dbReference type="HAMAP-Rule" id="MF_02126"/>
    </source>
</evidence>
<dbReference type="NCBIfam" id="TIGR00536">
    <property type="entry name" value="hemK_fam"/>
    <property type="match status" value="1"/>
</dbReference>
<dbReference type="EMBL" id="JACNFK010000034">
    <property type="protein sequence ID" value="MBC8520191.1"/>
    <property type="molecule type" value="Genomic_DNA"/>
</dbReference>
<protein>
    <recommendedName>
        <fullName evidence="5">Release factor glutamine methyltransferase</fullName>
        <shortName evidence="5">RF MTase</shortName>
        <ecNumber evidence="5">2.1.1.297</ecNumber>
    </recommendedName>
    <alternativeName>
        <fullName evidence="5">N5-glutamine methyltransferase PrmC</fullName>
    </alternativeName>
    <alternativeName>
        <fullName evidence="5">Protein-(glutamine-N5) MTase PrmC</fullName>
    </alternativeName>
    <alternativeName>
        <fullName evidence="5">Protein-glutamine N-methyltransferase PrmC</fullName>
    </alternativeName>
</protein>
<feature type="binding site" evidence="5">
    <location>
        <position position="144"/>
    </location>
    <ligand>
        <name>S-adenosyl-L-methionine</name>
        <dbReference type="ChEBI" id="CHEBI:59789"/>
    </ligand>
</feature>
<dbReference type="PROSITE" id="PS00092">
    <property type="entry name" value="N6_MTASE"/>
    <property type="match status" value="1"/>
</dbReference>
<dbReference type="Gene3D" id="3.40.50.150">
    <property type="entry name" value="Vaccinia Virus protein VP39"/>
    <property type="match status" value="1"/>
</dbReference>
<keyword evidence="3 5" id="KW-0949">S-adenosyl-L-methionine</keyword>
<dbReference type="PANTHER" id="PTHR18895:SF74">
    <property type="entry name" value="MTRF1L RELEASE FACTOR GLUTAMINE METHYLTRANSFERASE"/>
    <property type="match status" value="1"/>
</dbReference>
<feature type="binding site" evidence="5">
    <location>
        <begin position="189"/>
        <end position="192"/>
    </location>
    <ligand>
        <name>substrate</name>
    </ligand>
</feature>
<evidence type="ECO:0000256" key="2">
    <source>
        <dbReference type="ARBA" id="ARBA00022679"/>
    </source>
</evidence>
<sequence length="282" mass="31092">MTTIEQSLQHATEQLTKSGSDTAHLDSELLLGNVIGRSRTWLHTWPESTIDNDNLHLFSNLIQRRADGEPVAHLIGKQEFWSLSLKITADTLVPRPETEVMVEQVLGLVPEEAEWKIADLGTGSGAIAIAVANERAGCTITATDQSAATLAVARENGHSHHLKNIKFLQGSWFEPLDSIDQRYDLILSNPPYIASSDPHLEQGDLRYEPDSALISGDSGMDDLNHLVNNARGYLLPDGILMVEHGYDQGKKVRSLFQHNNFSGVTTLHDLAGLERITYGIRV</sequence>
<dbReference type="InterPro" id="IPR029063">
    <property type="entry name" value="SAM-dependent_MTases_sf"/>
</dbReference>
<dbReference type="InterPro" id="IPR002052">
    <property type="entry name" value="DNA_methylase_N6_adenine_CS"/>
</dbReference>
<dbReference type="GO" id="GO:0032259">
    <property type="term" value="P:methylation"/>
    <property type="evidence" value="ECO:0007669"/>
    <property type="project" value="UniProtKB-KW"/>
</dbReference>
<dbReference type="GO" id="GO:0102559">
    <property type="term" value="F:peptide chain release factor N(5)-glutamine methyltransferase activity"/>
    <property type="evidence" value="ECO:0007669"/>
    <property type="project" value="UniProtKB-EC"/>
</dbReference>
<comment type="catalytic activity">
    <reaction evidence="4 5">
        <text>L-glutaminyl-[peptide chain release factor] + S-adenosyl-L-methionine = N(5)-methyl-L-glutaminyl-[peptide chain release factor] + S-adenosyl-L-homocysteine + H(+)</text>
        <dbReference type="Rhea" id="RHEA:42896"/>
        <dbReference type="Rhea" id="RHEA-COMP:10271"/>
        <dbReference type="Rhea" id="RHEA-COMP:10272"/>
        <dbReference type="ChEBI" id="CHEBI:15378"/>
        <dbReference type="ChEBI" id="CHEBI:30011"/>
        <dbReference type="ChEBI" id="CHEBI:57856"/>
        <dbReference type="ChEBI" id="CHEBI:59789"/>
        <dbReference type="ChEBI" id="CHEBI:61891"/>
        <dbReference type="EC" id="2.1.1.297"/>
    </reaction>
</comment>
<name>A0A8J6PBN8_9GAMM</name>
<feature type="domain" description="Release factor glutamine methyltransferase N-terminal" evidence="7">
    <location>
        <begin position="8"/>
        <end position="76"/>
    </location>
</feature>
<gene>
    <name evidence="5 8" type="primary">prmC</name>
    <name evidence="8" type="ORF">H8D24_07285</name>
</gene>
<reference evidence="8 9" key="1">
    <citation type="submission" date="2020-08" db="EMBL/GenBank/DDBJ databases">
        <title>Bridging the membrane lipid divide: bacteria of the FCB group superphylum have the potential to synthesize archaeal ether lipids.</title>
        <authorList>
            <person name="Villanueva L."/>
            <person name="Von Meijenfeldt F.A.B."/>
            <person name="Westbye A.B."/>
            <person name="Yadav S."/>
            <person name="Hopmans E.C."/>
            <person name="Dutilh B.E."/>
            <person name="Sinninghe Damste J.S."/>
        </authorList>
    </citation>
    <scope>NUCLEOTIDE SEQUENCE [LARGE SCALE GENOMIC DNA]</scope>
    <source>
        <strain evidence="8">NIOZ-UU100</strain>
    </source>
</reference>
<dbReference type="InterPro" id="IPR025714">
    <property type="entry name" value="Methyltranfer_dom"/>
</dbReference>
<dbReference type="EC" id="2.1.1.297" evidence="5"/>
<dbReference type="Pfam" id="PF17827">
    <property type="entry name" value="PrmC_N"/>
    <property type="match status" value="1"/>
</dbReference>